<dbReference type="Pfam" id="PF12730">
    <property type="entry name" value="ABC2_membrane_4"/>
    <property type="match status" value="1"/>
</dbReference>
<dbReference type="AlphaFoldDB" id="A0A6J6CI02"/>
<keyword evidence="1" id="KW-1133">Transmembrane helix</keyword>
<evidence type="ECO:0000256" key="1">
    <source>
        <dbReference type="SAM" id="Phobius"/>
    </source>
</evidence>
<name>A0A6J6CI02_9ZZZZ</name>
<proteinExistence type="predicted"/>
<dbReference type="PANTHER" id="PTHR37305:SF1">
    <property type="entry name" value="MEMBRANE PROTEIN"/>
    <property type="match status" value="1"/>
</dbReference>
<reference evidence="2" key="1">
    <citation type="submission" date="2020-05" db="EMBL/GenBank/DDBJ databases">
        <authorList>
            <person name="Chiriac C."/>
            <person name="Salcher M."/>
            <person name="Ghai R."/>
            <person name="Kavagutti S V."/>
        </authorList>
    </citation>
    <scope>NUCLEOTIDE SEQUENCE</scope>
</reference>
<feature type="transmembrane region" description="Helical" evidence="1">
    <location>
        <begin position="238"/>
        <end position="260"/>
    </location>
</feature>
<protein>
    <submittedName>
        <fullName evidence="2">Unannotated protein</fullName>
    </submittedName>
</protein>
<feature type="transmembrane region" description="Helical" evidence="1">
    <location>
        <begin position="106"/>
        <end position="139"/>
    </location>
</feature>
<feature type="transmembrane region" description="Helical" evidence="1">
    <location>
        <begin position="188"/>
        <end position="207"/>
    </location>
</feature>
<dbReference type="PANTHER" id="PTHR37305">
    <property type="entry name" value="INTEGRAL MEMBRANE PROTEIN-RELATED"/>
    <property type="match status" value="1"/>
</dbReference>
<evidence type="ECO:0000313" key="2">
    <source>
        <dbReference type="EMBL" id="CAB4549829.1"/>
    </source>
</evidence>
<gene>
    <name evidence="2" type="ORF">UFOPK1493_00965</name>
</gene>
<feature type="transmembrane region" description="Helical" evidence="1">
    <location>
        <begin position="57"/>
        <end position="85"/>
    </location>
</feature>
<sequence length="267" mass="28388">MIRVELAKLLRRPRTWVTIALLSGLPVIVGIFVKASGLAPRPGEGPALLSEVLNNGLLFPAAALAIILPLFLPIAVSVIGGDTVAGEAANGTLRYLLTRPVGRSRLLTAKLVTVITFIFLAVIVVALVALAAGVVLFGISPLSSISATELSPFQTFVRTMLAILYIGWSMLGLGAIALFASTRTDSPLAASLATLAAFVGSQVLDLIEATESIQPFLPTHYWLRFVDFYRDPILWRDVTAGAIVQLVYVAVFLGAAWANFTTKDVTS</sequence>
<keyword evidence="1" id="KW-0812">Transmembrane</keyword>
<feature type="transmembrane region" description="Helical" evidence="1">
    <location>
        <begin position="16"/>
        <end position="37"/>
    </location>
</feature>
<keyword evidence="1" id="KW-0472">Membrane</keyword>
<feature type="transmembrane region" description="Helical" evidence="1">
    <location>
        <begin position="159"/>
        <end position="181"/>
    </location>
</feature>
<organism evidence="2">
    <name type="scientific">freshwater metagenome</name>
    <dbReference type="NCBI Taxonomy" id="449393"/>
    <lineage>
        <taxon>unclassified sequences</taxon>
        <taxon>metagenomes</taxon>
        <taxon>ecological metagenomes</taxon>
    </lineage>
</organism>
<accession>A0A6J6CI02</accession>
<dbReference type="EMBL" id="CAEZSR010000024">
    <property type="protein sequence ID" value="CAB4549829.1"/>
    <property type="molecule type" value="Genomic_DNA"/>
</dbReference>